<proteinExistence type="predicted"/>
<dbReference type="Gene3D" id="3.60.21.10">
    <property type="match status" value="1"/>
</dbReference>
<feature type="compositionally biased region" description="Basic and acidic residues" evidence="1">
    <location>
        <begin position="187"/>
        <end position="198"/>
    </location>
</feature>
<dbReference type="InterPro" id="IPR013320">
    <property type="entry name" value="ConA-like_dom_sf"/>
</dbReference>
<protein>
    <submittedName>
        <fullName evidence="2">LamG-like jellyroll fold domain-containing protein</fullName>
    </submittedName>
</protein>
<dbReference type="SUPFAM" id="SSF56300">
    <property type="entry name" value="Metallo-dependent phosphatases"/>
    <property type="match status" value="1"/>
</dbReference>
<keyword evidence="3" id="KW-1185">Reference proteome</keyword>
<feature type="region of interest" description="Disordered" evidence="1">
    <location>
        <begin position="557"/>
        <end position="578"/>
    </location>
</feature>
<name>A0ABW0X3U2_9ACTN</name>
<organism evidence="2 3">
    <name type="scientific">Kitasatospora misakiensis</name>
    <dbReference type="NCBI Taxonomy" id="67330"/>
    <lineage>
        <taxon>Bacteria</taxon>
        <taxon>Bacillati</taxon>
        <taxon>Actinomycetota</taxon>
        <taxon>Actinomycetes</taxon>
        <taxon>Kitasatosporales</taxon>
        <taxon>Streptomycetaceae</taxon>
        <taxon>Kitasatospora</taxon>
    </lineage>
</organism>
<feature type="region of interest" description="Disordered" evidence="1">
    <location>
        <begin position="63"/>
        <end position="97"/>
    </location>
</feature>
<feature type="region of interest" description="Disordered" evidence="1">
    <location>
        <begin position="166"/>
        <end position="198"/>
    </location>
</feature>
<comment type="caution">
    <text evidence="2">The sequence shown here is derived from an EMBL/GenBank/DDBJ whole genome shotgun (WGS) entry which is preliminary data.</text>
</comment>
<reference evidence="3" key="1">
    <citation type="journal article" date="2019" name="Int. J. Syst. Evol. Microbiol.">
        <title>The Global Catalogue of Microorganisms (GCM) 10K type strain sequencing project: providing services to taxonomists for standard genome sequencing and annotation.</title>
        <authorList>
            <consortium name="The Broad Institute Genomics Platform"/>
            <consortium name="The Broad Institute Genome Sequencing Center for Infectious Disease"/>
            <person name="Wu L."/>
            <person name="Ma J."/>
        </authorList>
    </citation>
    <scope>NUCLEOTIDE SEQUENCE [LARGE SCALE GENOMIC DNA]</scope>
    <source>
        <strain evidence="3">CGMCC 4.1437</strain>
    </source>
</reference>
<dbReference type="Pfam" id="PF13385">
    <property type="entry name" value="Laminin_G_3"/>
    <property type="match status" value="1"/>
</dbReference>
<dbReference type="InterPro" id="IPR051918">
    <property type="entry name" value="STPP_CPPED1"/>
</dbReference>
<dbReference type="SUPFAM" id="SSF49899">
    <property type="entry name" value="Concanavalin A-like lectins/glucanases"/>
    <property type="match status" value="1"/>
</dbReference>
<dbReference type="PANTHER" id="PTHR43143">
    <property type="entry name" value="METALLOPHOSPHOESTERASE, CALCINEURIN SUPERFAMILY"/>
    <property type="match status" value="1"/>
</dbReference>
<evidence type="ECO:0000256" key="1">
    <source>
        <dbReference type="SAM" id="MobiDB-lite"/>
    </source>
</evidence>
<dbReference type="Proteomes" id="UP001595975">
    <property type="component" value="Unassembled WGS sequence"/>
</dbReference>
<dbReference type="Gene3D" id="2.60.120.200">
    <property type="match status" value="1"/>
</dbReference>
<sequence length="778" mass="83571">MAACPAVGLAFVPASHEYRNGTTVHCDSPVFFDATARSRHADECADITGNRVRGAVGVGLRSLRRSGPAGATGRHPGSAAVQRPVARPTDSDQNRYVPSLPTPLPGAKMHEIHDSGHACACPRTADLDGAGPAAAGRRRFLRGAGLLGAGVGTAGLGLLGSAPAWAAGSGPSDKPGTAAGKAKKNKAKDQGRWEPDPDARQFTVVVMPDTQYLFDQDRIHPAPVEASIRYVLDGGVNREDGTDDNIVFLAHLGDLTENGLPGEFAAVTKVFDLLDDAGAAYGVLAGNHDVRSSTDDGRGSTPYLETFGKERAARTSGYHSSSPDGYNTCHIFTAGGRPWMVLSLDWRLSDAGFAWANAVIAANPKVPVILTTHELAFADDGGRAELSDYGKRLWDRLVSGNDQIFLTVNGHYWPPGRTVLRNKAGNDVHVHITNYQDRYYGGAAMIRTYRFDLDRNTVDVSTLSPWIQEIAAEDRNTLAAQEVELTSDVDRFSLAIDFDRRFAGFAPVPQRPARRAAELLVRDTAAYWRFDGSGGGSGSDGTPVSPQQVVKDLTGQGNDLFRQSAPGTPDDALTWSADHHPDQPGHGSLLFKGTPSPVHGSYFQTSPTAPLNRETFERGFTVEAFCKLPADWDSAQSRWSALLSRWGTAGEAGKNGPGTDTDEPVATLSVSEAPALQWCVYPLNQTGPSTCWGHQLPLDRWWHVAIVNDGKLSRMYVDGCEVARNPSTPAVGLTTLGRSWMLGGYEYAGVLDKVFHGYIGDVRIVKRALRVEEFMTGS</sequence>
<dbReference type="RefSeq" id="WP_380224801.1">
    <property type="nucleotide sequence ID" value="NZ_JBHSOF010000008.1"/>
</dbReference>
<accession>A0ABW0X3U2</accession>
<dbReference type="EMBL" id="JBHSOF010000008">
    <property type="protein sequence ID" value="MFC5663151.1"/>
    <property type="molecule type" value="Genomic_DNA"/>
</dbReference>
<evidence type="ECO:0000313" key="3">
    <source>
        <dbReference type="Proteomes" id="UP001595975"/>
    </source>
</evidence>
<dbReference type="PANTHER" id="PTHR43143:SF5">
    <property type="entry name" value="SECRETED PROTEIN"/>
    <property type="match status" value="1"/>
</dbReference>
<gene>
    <name evidence="2" type="ORF">ACFP3U_09165</name>
</gene>
<dbReference type="InterPro" id="IPR029052">
    <property type="entry name" value="Metallo-depent_PP-like"/>
</dbReference>
<evidence type="ECO:0000313" key="2">
    <source>
        <dbReference type="EMBL" id="MFC5663151.1"/>
    </source>
</evidence>